<proteinExistence type="inferred from homology"/>
<organism evidence="15 16">
    <name type="scientific">Ustilaginoidea virens</name>
    <name type="common">Rice false smut fungus</name>
    <name type="synonym">Villosiclava virens</name>
    <dbReference type="NCBI Taxonomy" id="1159556"/>
    <lineage>
        <taxon>Eukaryota</taxon>
        <taxon>Fungi</taxon>
        <taxon>Dikarya</taxon>
        <taxon>Ascomycota</taxon>
        <taxon>Pezizomycotina</taxon>
        <taxon>Sordariomycetes</taxon>
        <taxon>Hypocreomycetidae</taxon>
        <taxon>Hypocreales</taxon>
        <taxon>Clavicipitaceae</taxon>
        <taxon>Ustilaginoidea</taxon>
    </lineage>
</organism>
<dbReference type="Gene3D" id="1.50.40.10">
    <property type="entry name" value="Mitochondrial carrier domain"/>
    <property type="match status" value="1"/>
</dbReference>
<dbReference type="GeneID" id="66063383"/>
<evidence type="ECO:0000256" key="11">
    <source>
        <dbReference type="ARBA" id="ARBA00023136"/>
    </source>
</evidence>
<evidence type="ECO:0000256" key="14">
    <source>
        <dbReference type="SAM" id="MobiDB-lite"/>
    </source>
</evidence>
<evidence type="ECO:0000256" key="7">
    <source>
        <dbReference type="ARBA" id="ARBA00022737"/>
    </source>
</evidence>
<dbReference type="GO" id="GO:0005743">
    <property type="term" value="C:mitochondrial inner membrane"/>
    <property type="evidence" value="ECO:0007669"/>
    <property type="project" value="UniProtKB-SubCell"/>
</dbReference>
<dbReference type="InterPro" id="IPR002067">
    <property type="entry name" value="MCP"/>
</dbReference>
<keyword evidence="10" id="KW-0496">Mitochondrion</keyword>
<feature type="repeat" description="Solcar" evidence="12">
    <location>
        <begin position="294"/>
        <end position="389"/>
    </location>
</feature>
<keyword evidence="5 13" id="KW-0813">Transport</keyword>
<dbReference type="SUPFAM" id="SSF103506">
    <property type="entry name" value="Mitochondrial carrier"/>
    <property type="match status" value="1"/>
</dbReference>
<evidence type="ECO:0000256" key="13">
    <source>
        <dbReference type="RuleBase" id="RU000488"/>
    </source>
</evidence>
<evidence type="ECO:0000256" key="5">
    <source>
        <dbReference type="ARBA" id="ARBA00022448"/>
    </source>
</evidence>
<dbReference type="PROSITE" id="PS50920">
    <property type="entry name" value="SOLCAR"/>
    <property type="match status" value="3"/>
</dbReference>
<dbReference type="FunFam" id="1.50.40.10:FF:000011">
    <property type="entry name" value="Mitochondrial thiamine pyrophosphate carrier 1"/>
    <property type="match status" value="1"/>
</dbReference>
<feature type="compositionally biased region" description="Basic residues" evidence="14">
    <location>
        <begin position="17"/>
        <end position="29"/>
    </location>
</feature>
<dbReference type="GO" id="GO:0090422">
    <property type="term" value="F:thiamine pyrophosphate transmembrane transporter activity"/>
    <property type="evidence" value="ECO:0007669"/>
    <property type="project" value="UniProtKB-ARBA"/>
</dbReference>
<evidence type="ECO:0000256" key="8">
    <source>
        <dbReference type="ARBA" id="ARBA00022792"/>
    </source>
</evidence>
<accession>A0A8E5HMT4</accession>
<dbReference type="EMBL" id="CP072754">
    <property type="protein sequence ID" value="QUC18364.1"/>
    <property type="molecule type" value="Genomic_DNA"/>
</dbReference>
<dbReference type="InterPro" id="IPR018108">
    <property type="entry name" value="MCP_transmembrane"/>
</dbReference>
<keyword evidence="7" id="KW-0677">Repeat</keyword>
<reference evidence="15" key="1">
    <citation type="submission" date="2020-03" db="EMBL/GenBank/DDBJ databases">
        <title>A mixture of massive structural variations and highly conserved coding sequences in Ustilaginoidea virens genome.</title>
        <authorList>
            <person name="Zhang K."/>
            <person name="Zhao Z."/>
            <person name="Zhang Z."/>
            <person name="Li Y."/>
            <person name="Hsiang T."/>
            <person name="Sun W."/>
        </authorList>
    </citation>
    <scope>NUCLEOTIDE SEQUENCE</scope>
    <source>
        <strain evidence="15">UV-8b</strain>
    </source>
</reference>
<evidence type="ECO:0000256" key="9">
    <source>
        <dbReference type="ARBA" id="ARBA00022989"/>
    </source>
</evidence>
<protein>
    <recommendedName>
        <fullName evidence="4">Mitochondrial thiamine pyrophosphate carrier 1</fullName>
    </recommendedName>
</protein>
<dbReference type="OrthoDB" id="18574at2759"/>
<dbReference type="PANTHER" id="PTHR24089">
    <property type="entry name" value="SOLUTE CARRIER FAMILY 25"/>
    <property type="match status" value="1"/>
</dbReference>
<dbReference type="RefSeq" id="XP_042996037.1">
    <property type="nucleotide sequence ID" value="XM_043140103.1"/>
</dbReference>
<evidence type="ECO:0000256" key="4">
    <source>
        <dbReference type="ARBA" id="ARBA00021935"/>
    </source>
</evidence>
<keyword evidence="9" id="KW-1133">Transmembrane helix</keyword>
<comment type="subcellular location">
    <subcellularLocation>
        <location evidence="2">Mitochondrion inner membrane</location>
        <topology evidence="2">Multi-pass membrane protein</topology>
    </subcellularLocation>
</comment>
<dbReference type="KEGG" id="uvi:66063383"/>
<name>A0A8E5HMT4_USTVR</name>
<evidence type="ECO:0000313" key="16">
    <source>
        <dbReference type="Proteomes" id="UP000027002"/>
    </source>
</evidence>
<evidence type="ECO:0000256" key="12">
    <source>
        <dbReference type="PROSITE-ProRule" id="PRU00282"/>
    </source>
</evidence>
<dbReference type="PRINTS" id="PR00926">
    <property type="entry name" value="MITOCARRIER"/>
</dbReference>
<evidence type="ECO:0000256" key="6">
    <source>
        <dbReference type="ARBA" id="ARBA00022692"/>
    </source>
</evidence>
<dbReference type="Proteomes" id="UP000027002">
    <property type="component" value="Chromosome 2"/>
</dbReference>
<keyword evidence="6 12" id="KW-0812">Transmembrane</keyword>
<evidence type="ECO:0000313" key="15">
    <source>
        <dbReference type="EMBL" id="QUC18364.1"/>
    </source>
</evidence>
<comment type="similarity">
    <text evidence="3 13">Belongs to the mitochondrial carrier (TC 2.A.29) family.</text>
</comment>
<dbReference type="InterPro" id="IPR023395">
    <property type="entry name" value="MCP_dom_sf"/>
</dbReference>
<keyword evidence="8" id="KW-0999">Mitochondrion inner membrane</keyword>
<dbReference type="AlphaFoldDB" id="A0A8E5HMT4"/>
<keyword evidence="11 12" id="KW-0472">Membrane</keyword>
<feature type="repeat" description="Solcar" evidence="12">
    <location>
        <begin position="201"/>
        <end position="287"/>
    </location>
</feature>
<evidence type="ECO:0000256" key="1">
    <source>
        <dbReference type="ARBA" id="ARBA00002238"/>
    </source>
</evidence>
<evidence type="ECO:0000256" key="2">
    <source>
        <dbReference type="ARBA" id="ARBA00004448"/>
    </source>
</evidence>
<keyword evidence="16" id="KW-1185">Reference proteome</keyword>
<feature type="region of interest" description="Disordered" evidence="14">
    <location>
        <begin position="1"/>
        <end position="64"/>
    </location>
</feature>
<evidence type="ECO:0000256" key="10">
    <source>
        <dbReference type="ARBA" id="ARBA00023128"/>
    </source>
</evidence>
<feature type="repeat" description="Solcar" evidence="12">
    <location>
        <begin position="94"/>
        <end position="191"/>
    </location>
</feature>
<dbReference type="Pfam" id="PF00153">
    <property type="entry name" value="Mito_carr"/>
    <property type="match status" value="3"/>
</dbReference>
<comment type="function">
    <text evidence="1">Mitochondrial transporter that mediates uptake of thiamine pyrophosphate (ThPP) into mitochondria.</text>
</comment>
<gene>
    <name evidence="15" type="ORF">UV8b_02605</name>
</gene>
<evidence type="ECO:0000256" key="3">
    <source>
        <dbReference type="ARBA" id="ARBA00006375"/>
    </source>
</evidence>
<sequence>MTPALCARKGKGSGPATRRKRAARCRQRKRDTPDDNTAASLSHLSFRHRNRLPQTTPDPETPNAKLATTACASEATPPGEHGVPAKGQHLKDEGTKLQVVTAGAVAGLVSRFVIAPLDVIKIRLQLQPYSLSDPPAPPSQGPAYRGAAATLKHILRHEGLTGLWKGNVPAELLYVCYASLQFTTYRTTTLFLRTALPVRLPDAAESFVAGASSGALATTITYPLDLLRTRFAAQGRRRVYSSLRGAICDIQRDEGWRGFFRGVGPAVGQIGPFMGVFFVTYEGLRVKTAGLNMPWGGGDVTAGVMSSVVAKTAVFPLDLVRKRIQVQGPTRSRYVYSDIPEYPSAWRAVATIVRTEGFRGLYKGLPISLLKSAPASAITVWTYERCLDLMKRMDSSRESRL</sequence>